<reference evidence="1 2" key="2">
    <citation type="submission" date="2018-11" db="EMBL/GenBank/DDBJ databases">
        <authorList>
            <consortium name="Pathogen Informatics"/>
        </authorList>
    </citation>
    <scope>NUCLEOTIDE SEQUENCE [LARGE SCALE GENOMIC DNA]</scope>
</reference>
<keyword evidence="2" id="KW-1185">Reference proteome</keyword>
<evidence type="ECO:0000313" key="1">
    <source>
        <dbReference type="EMBL" id="VDK31078.1"/>
    </source>
</evidence>
<sequence length="170" mass="18753">MVRPVVSDPGDALLAFSKSFKKIRRAGTTYTARSGRRRKNREKLSKCKYRSTSLPNLKDLCEVVRDNVKQPEGKRQSSAVEALIPLQARSWRRRSKSVFSTATALKVAPTSAQSNGYYQGPYWQPNGPSYTGGAPGSVVVPEHLSITSVPNTTLHHLVKQAQIVSSLSRN</sequence>
<organism evidence="3">
    <name type="scientific">Gongylonema pulchrum</name>
    <dbReference type="NCBI Taxonomy" id="637853"/>
    <lineage>
        <taxon>Eukaryota</taxon>
        <taxon>Metazoa</taxon>
        <taxon>Ecdysozoa</taxon>
        <taxon>Nematoda</taxon>
        <taxon>Chromadorea</taxon>
        <taxon>Rhabditida</taxon>
        <taxon>Spirurina</taxon>
        <taxon>Spiruromorpha</taxon>
        <taxon>Spiruroidea</taxon>
        <taxon>Gongylonematidae</taxon>
        <taxon>Gongylonema</taxon>
    </lineage>
</organism>
<proteinExistence type="predicted"/>
<evidence type="ECO:0000313" key="2">
    <source>
        <dbReference type="Proteomes" id="UP000271098"/>
    </source>
</evidence>
<protein>
    <submittedName>
        <fullName evidence="1 3">Uncharacterized protein</fullName>
    </submittedName>
</protein>
<dbReference type="AlphaFoldDB" id="A0A183CZF6"/>
<dbReference type="OrthoDB" id="10525318at2759"/>
<dbReference type="Proteomes" id="UP000271098">
    <property type="component" value="Unassembled WGS sequence"/>
</dbReference>
<accession>A0A183CZF6</accession>
<reference evidence="3" key="1">
    <citation type="submission" date="2016-06" db="UniProtKB">
        <authorList>
            <consortium name="WormBaseParasite"/>
        </authorList>
    </citation>
    <scope>IDENTIFICATION</scope>
</reference>
<name>A0A183CZF6_9BILA</name>
<evidence type="ECO:0000313" key="3">
    <source>
        <dbReference type="WBParaSite" id="GPUH_0000185101-mRNA-1"/>
    </source>
</evidence>
<dbReference type="WBParaSite" id="GPUH_0000185101-mRNA-1">
    <property type="protein sequence ID" value="GPUH_0000185101-mRNA-1"/>
    <property type="gene ID" value="GPUH_0000185101"/>
</dbReference>
<dbReference type="EMBL" id="UYRT01002460">
    <property type="protein sequence ID" value="VDK31078.1"/>
    <property type="molecule type" value="Genomic_DNA"/>
</dbReference>
<gene>
    <name evidence="1" type="ORF">GPUH_LOCUS1847</name>
</gene>